<reference evidence="3" key="1">
    <citation type="journal article" date="2019" name="Int. J. Syst. Evol. Microbiol.">
        <title>The Global Catalogue of Microorganisms (GCM) 10K type strain sequencing project: providing services to taxonomists for standard genome sequencing and annotation.</title>
        <authorList>
            <consortium name="The Broad Institute Genomics Platform"/>
            <consortium name="The Broad Institute Genome Sequencing Center for Infectious Disease"/>
            <person name="Wu L."/>
            <person name="Ma J."/>
        </authorList>
    </citation>
    <scope>NUCLEOTIDE SEQUENCE [LARGE SCALE GENOMIC DNA]</scope>
    <source>
        <strain evidence="3">JCM 12165</strain>
    </source>
</reference>
<dbReference type="RefSeq" id="WP_343984881.1">
    <property type="nucleotide sequence ID" value="NZ_BAAAJG010000025.1"/>
</dbReference>
<proteinExistence type="predicted"/>
<organism evidence="2 3">
    <name type="scientific">Pseudonocardia aurantiaca</name>
    <dbReference type="NCBI Taxonomy" id="75290"/>
    <lineage>
        <taxon>Bacteria</taxon>
        <taxon>Bacillati</taxon>
        <taxon>Actinomycetota</taxon>
        <taxon>Actinomycetes</taxon>
        <taxon>Pseudonocardiales</taxon>
        <taxon>Pseudonocardiaceae</taxon>
        <taxon>Pseudonocardia</taxon>
    </lineage>
</organism>
<keyword evidence="3" id="KW-1185">Reference proteome</keyword>
<feature type="compositionally biased region" description="Basic and acidic residues" evidence="1">
    <location>
        <begin position="1"/>
        <end position="21"/>
    </location>
</feature>
<dbReference type="EMBL" id="JBHUCP010000003">
    <property type="protein sequence ID" value="MFD1528888.1"/>
    <property type="molecule type" value="Genomic_DNA"/>
</dbReference>
<dbReference type="Proteomes" id="UP001597145">
    <property type="component" value="Unassembled WGS sequence"/>
</dbReference>
<comment type="caution">
    <text evidence="2">The sequence shown here is derived from an EMBL/GenBank/DDBJ whole genome shotgun (WGS) entry which is preliminary data.</text>
</comment>
<feature type="region of interest" description="Disordered" evidence="1">
    <location>
        <begin position="1"/>
        <end position="27"/>
    </location>
</feature>
<name>A0ABW4FDX7_9PSEU</name>
<dbReference type="InterPro" id="IPR045649">
    <property type="entry name" value="DUF6400"/>
</dbReference>
<evidence type="ECO:0000256" key="1">
    <source>
        <dbReference type="SAM" id="MobiDB-lite"/>
    </source>
</evidence>
<evidence type="ECO:0000313" key="2">
    <source>
        <dbReference type="EMBL" id="MFD1528888.1"/>
    </source>
</evidence>
<evidence type="ECO:0000313" key="3">
    <source>
        <dbReference type="Proteomes" id="UP001597145"/>
    </source>
</evidence>
<gene>
    <name evidence="2" type="ORF">ACFSCY_05485</name>
</gene>
<sequence length="89" mass="9672">MNDDRLAELERVRPDDPDARHPATTSSHVFDLSAHEQRRLSAVLAATPDLDPGAVLAAEVEAHRMLYSGLDAEQQAVLRMLVDAGVLDA</sequence>
<dbReference type="Pfam" id="PF19938">
    <property type="entry name" value="DUF6400"/>
    <property type="match status" value="1"/>
</dbReference>
<accession>A0ABW4FDX7</accession>
<protein>
    <submittedName>
        <fullName evidence="2">DUF6400 family protein</fullName>
    </submittedName>
</protein>